<gene>
    <name evidence="1" type="ORF">I596_3298</name>
</gene>
<dbReference type="AlphaFoldDB" id="A0A160DX70"/>
<sequence length="188" mass="19921">MNEANDPLRALLAHLDGGRGAAAAYEALRRRLIAFFRLHLPAQADDLADVALDRLGRRLAEGVAVEDTGGYALGIARFLVREAHGQAARAARAQDDPSLQPPDPDADAAADALQFEAVLAALDTCLDAAGPAQGRLILDYYGADGGERIALRQRLAAALGISLNALRNRALRLREALEACVRGRLLPG</sequence>
<evidence type="ECO:0000313" key="1">
    <source>
        <dbReference type="EMBL" id="ANB19287.1"/>
    </source>
</evidence>
<protein>
    <submittedName>
        <fullName evidence="1">Uncharacterized protein</fullName>
    </submittedName>
</protein>
<organism evidence="1 2">
    <name type="scientific">Dokdonella koreensis DS-123</name>
    <dbReference type="NCBI Taxonomy" id="1300342"/>
    <lineage>
        <taxon>Bacteria</taxon>
        <taxon>Pseudomonadati</taxon>
        <taxon>Pseudomonadota</taxon>
        <taxon>Gammaproteobacteria</taxon>
        <taxon>Lysobacterales</taxon>
        <taxon>Rhodanobacteraceae</taxon>
        <taxon>Dokdonella</taxon>
    </lineage>
</organism>
<accession>A0A160DX70</accession>
<reference evidence="1 2" key="1">
    <citation type="submission" date="2016-04" db="EMBL/GenBank/DDBJ databases">
        <title>Complete genome sequence of Dokdonella koreensis DS-123T.</title>
        <authorList>
            <person name="Kim J.F."/>
            <person name="Lee H."/>
            <person name="Kwak M.-J."/>
        </authorList>
    </citation>
    <scope>NUCLEOTIDE SEQUENCE [LARGE SCALE GENOMIC DNA]</scope>
    <source>
        <strain evidence="1 2">DS-123</strain>
    </source>
</reference>
<dbReference type="STRING" id="1300342.I596_3298"/>
<name>A0A160DX70_9GAMM</name>
<dbReference type="Proteomes" id="UP000076830">
    <property type="component" value="Chromosome"/>
</dbReference>
<evidence type="ECO:0000313" key="2">
    <source>
        <dbReference type="Proteomes" id="UP000076830"/>
    </source>
</evidence>
<dbReference type="KEGG" id="dko:I596_3298"/>
<proteinExistence type="predicted"/>
<dbReference type="RefSeq" id="WP_067649941.1">
    <property type="nucleotide sequence ID" value="NZ_CP015249.1"/>
</dbReference>
<dbReference type="PATRIC" id="fig|1300342.3.peg.3222"/>
<keyword evidence="2" id="KW-1185">Reference proteome</keyword>
<dbReference type="EMBL" id="CP015249">
    <property type="protein sequence ID" value="ANB19287.1"/>
    <property type="molecule type" value="Genomic_DNA"/>
</dbReference>